<comment type="similarity">
    <text evidence="1 6">Belongs to the cytochrome P450 family.</text>
</comment>
<keyword evidence="5 6" id="KW-0349">Heme</keyword>
<reference evidence="8" key="1">
    <citation type="submission" date="2025-08" db="UniProtKB">
        <authorList>
            <consortium name="RefSeq"/>
        </authorList>
    </citation>
    <scope>IDENTIFICATION</scope>
</reference>
<feature type="binding site" description="axial binding residue" evidence="5">
    <location>
        <position position="215"/>
    </location>
    <ligand>
        <name>heme</name>
        <dbReference type="ChEBI" id="CHEBI:30413"/>
    </ligand>
    <ligandPart>
        <name>Fe</name>
        <dbReference type="ChEBI" id="CHEBI:18248"/>
    </ligandPart>
</feature>
<accession>A0AB40BYM6</accession>
<evidence type="ECO:0000256" key="5">
    <source>
        <dbReference type="PIRSR" id="PIRSR602401-1"/>
    </source>
</evidence>
<evidence type="ECO:0000256" key="1">
    <source>
        <dbReference type="ARBA" id="ARBA00010617"/>
    </source>
</evidence>
<dbReference type="GO" id="GO:0004497">
    <property type="term" value="F:monooxygenase activity"/>
    <property type="evidence" value="ECO:0007669"/>
    <property type="project" value="UniProtKB-KW"/>
</dbReference>
<keyword evidence="4 5" id="KW-0408">Iron</keyword>
<gene>
    <name evidence="8" type="primary">LOC120269301</name>
</gene>
<dbReference type="SUPFAM" id="SSF48264">
    <property type="entry name" value="Cytochrome P450"/>
    <property type="match status" value="1"/>
</dbReference>
<organism evidence="7 8">
    <name type="scientific">Dioscorea cayennensis subsp. rotundata</name>
    <name type="common">White Guinea yam</name>
    <name type="synonym">Dioscorea rotundata</name>
    <dbReference type="NCBI Taxonomy" id="55577"/>
    <lineage>
        <taxon>Eukaryota</taxon>
        <taxon>Viridiplantae</taxon>
        <taxon>Streptophyta</taxon>
        <taxon>Embryophyta</taxon>
        <taxon>Tracheophyta</taxon>
        <taxon>Spermatophyta</taxon>
        <taxon>Magnoliopsida</taxon>
        <taxon>Liliopsida</taxon>
        <taxon>Dioscoreales</taxon>
        <taxon>Dioscoreaceae</taxon>
        <taxon>Dioscorea</taxon>
    </lineage>
</organism>
<dbReference type="InterPro" id="IPR001128">
    <property type="entry name" value="Cyt_P450"/>
</dbReference>
<keyword evidence="2 5" id="KW-0479">Metal-binding</keyword>
<dbReference type="InterPro" id="IPR017972">
    <property type="entry name" value="Cyt_P450_CS"/>
</dbReference>
<dbReference type="PROSITE" id="PS00086">
    <property type="entry name" value="CYTOCHROME_P450"/>
    <property type="match status" value="1"/>
</dbReference>
<dbReference type="PRINTS" id="PR00385">
    <property type="entry name" value="P450"/>
</dbReference>
<keyword evidence="6" id="KW-0503">Monooxygenase</keyword>
<dbReference type="InterPro" id="IPR002401">
    <property type="entry name" value="Cyt_P450_E_grp-I"/>
</dbReference>
<keyword evidence="3 6" id="KW-0560">Oxidoreductase</keyword>
<evidence type="ECO:0000256" key="4">
    <source>
        <dbReference type="ARBA" id="ARBA00023004"/>
    </source>
</evidence>
<dbReference type="InterPro" id="IPR036396">
    <property type="entry name" value="Cyt_P450_sf"/>
</dbReference>
<evidence type="ECO:0000313" key="7">
    <source>
        <dbReference type="Proteomes" id="UP001515500"/>
    </source>
</evidence>
<comment type="cofactor">
    <cofactor evidence="5">
        <name>heme</name>
        <dbReference type="ChEBI" id="CHEBI:30413"/>
    </cofactor>
</comment>
<dbReference type="Gene3D" id="1.10.630.10">
    <property type="entry name" value="Cytochrome P450"/>
    <property type="match status" value="1"/>
</dbReference>
<evidence type="ECO:0000313" key="8">
    <source>
        <dbReference type="RefSeq" id="XP_039132570.1"/>
    </source>
</evidence>
<dbReference type="Proteomes" id="UP001515500">
    <property type="component" value="Chromosome 2"/>
</dbReference>
<dbReference type="GO" id="GO:0020037">
    <property type="term" value="F:heme binding"/>
    <property type="evidence" value="ECO:0007669"/>
    <property type="project" value="InterPro"/>
</dbReference>
<protein>
    <submittedName>
        <fullName evidence="8">Cytochrome P450-like</fullName>
    </submittedName>
</protein>
<dbReference type="GeneID" id="120269301"/>
<dbReference type="RefSeq" id="XP_039132570.1">
    <property type="nucleotide sequence ID" value="XM_039276636.1"/>
</dbReference>
<dbReference type="GO" id="GO:0005506">
    <property type="term" value="F:iron ion binding"/>
    <property type="evidence" value="ECO:0007669"/>
    <property type="project" value="InterPro"/>
</dbReference>
<evidence type="ECO:0000256" key="2">
    <source>
        <dbReference type="ARBA" id="ARBA00022723"/>
    </source>
</evidence>
<evidence type="ECO:0000256" key="6">
    <source>
        <dbReference type="RuleBase" id="RU000461"/>
    </source>
</evidence>
<dbReference type="GO" id="GO:0006629">
    <property type="term" value="P:lipid metabolic process"/>
    <property type="evidence" value="ECO:0007669"/>
    <property type="project" value="UniProtKB-ARBA"/>
</dbReference>
<dbReference type="PRINTS" id="PR00463">
    <property type="entry name" value="EP450I"/>
</dbReference>
<name>A0AB40BYM6_DIOCR</name>
<sequence length="283" mass="32901">MITWKLLRFFNLSYEKELKDQVSKVHAFAMQVVRRRKSSGELGDDLLSRFISESSSYSDEFLRDIIVSFVLAGRDTTSATLTWFFYLISIHPEVKTKLLDELRAVRARGAREGELTVEQVKGLNYMHAALSETLRLYPPVPLQTRACAESDVWPDGTKVKKGRTVMYSAYAMGKSERIWGSDWEEFRPERWMDEGEFRAVNAFRFPVFHAGPRMCLGKEMAYVQMKTVVAAVMERFEIEVVDEEKKKREVEFTMILRMKGGLPVRVRRKMMMMMMDDDGNVEI</sequence>
<dbReference type="GO" id="GO:0016705">
    <property type="term" value="F:oxidoreductase activity, acting on paired donors, with incorporation or reduction of molecular oxygen"/>
    <property type="evidence" value="ECO:0007669"/>
    <property type="project" value="InterPro"/>
</dbReference>
<evidence type="ECO:0000256" key="3">
    <source>
        <dbReference type="ARBA" id="ARBA00023002"/>
    </source>
</evidence>
<dbReference type="Pfam" id="PF00067">
    <property type="entry name" value="p450"/>
    <property type="match status" value="1"/>
</dbReference>
<dbReference type="AlphaFoldDB" id="A0AB40BYM6"/>
<dbReference type="PANTHER" id="PTHR24296">
    <property type="entry name" value="CYTOCHROME P450"/>
    <property type="match status" value="1"/>
</dbReference>
<proteinExistence type="inferred from homology"/>
<keyword evidence="7" id="KW-1185">Reference proteome</keyword>